<dbReference type="EMBL" id="JAIOIV010000129">
    <property type="protein sequence ID" value="MBZ0157810.1"/>
    <property type="molecule type" value="Genomic_DNA"/>
</dbReference>
<evidence type="ECO:0000313" key="2">
    <source>
        <dbReference type="EMBL" id="MBZ0157810.1"/>
    </source>
</evidence>
<dbReference type="AlphaFoldDB" id="A0A953SCV4"/>
<comment type="caution">
    <text evidence="2">The sequence shown here is derived from an EMBL/GenBank/DDBJ whole genome shotgun (WGS) entry which is preliminary data.</text>
</comment>
<keyword evidence="1" id="KW-0732">Signal</keyword>
<proteinExistence type="predicted"/>
<evidence type="ECO:0000313" key="3">
    <source>
        <dbReference type="Proteomes" id="UP000705867"/>
    </source>
</evidence>
<accession>A0A953SCV4</accession>
<organism evidence="2 3">
    <name type="scientific">Candidatus Nitrobium versatile</name>
    <dbReference type="NCBI Taxonomy" id="2884831"/>
    <lineage>
        <taxon>Bacteria</taxon>
        <taxon>Pseudomonadati</taxon>
        <taxon>Nitrospirota</taxon>
        <taxon>Nitrospiria</taxon>
        <taxon>Nitrospirales</taxon>
        <taxon>Nitrospiraceae</taxon>
        <taxon>Candidatus Nitrobium</taxon>
    </lineage>
</organism>
<evidence type="ECO:0000256" key="1">
    <source>
        <dbReference type="SAM" id="SignalP"/>
    </source>
</evidence>
<sequence length="313" mass="34797">MKQKERKTVKIACMVAGILIFTMALASYSRAGECQDWQSLHPEWIFCDDFEGSTTLTGQGRYFEYDSAGGAFTLVSGAGLDGSKGMRAVWQQGVVDAGSLKLGFGRNPSNGMNKGIRSTENFKEVYYRMYLKMQDGWQGNPGKLSRATVISAGDWSQAMIAHLWNDNADHLLIDPVRCVDSSGKVSCVGYNDFSGMVWLGSRSGITPVFDSTHDNQWYCVEAHVRLNDSGQSNGVQEFWIDGNLEARRDALNFVGTYTAYAINAIFFENYWNAGSPKRQERYIDNIVVSTERIGCMDADTTVPLPPANVRVQY</sequence>
<feature type="signal peptide" evidence="1">
    <location>
        <begin position="1"/>
        <end position="26"/>
    </location>
</feature>
<protein>
    <submittedName>
        <fullName evidence="2">Uncharacterized protein</fullName>
    </submittedName>
</protein>
<dbReference type="Gene3D" id="2.60.120.200">
    <property type="match status" value="1"/>
</dbReference>
<reference evidence="2" key="2">
    <citation type="submission" date="2021-08" db="EMBL/GenBank/DDBJ databases">
        <authorList>
            <person name="Dalcin Martins P."/>
        </authorList>
    </citation>
    <scope>NUCLEOTIDE SEQUENCE</scope>
    <source>
        <strain evidence="2">MAG_39</strain>
    </source>
</reference>
<reference evidence="2" key="1">
    <citation type="journal article" date="2021" name="bioRxiv">
        <title>Unraveling nitrogen, sulfur and carbon metabolic pathways and microbial community transcriptional responses to substrate deprivation and toxicity stresses in a bioreactor mimicking anoxic brackish coastal sediment conditions.</title>
        <authorList>
            <person name="Martins P.D."/>
            <person name="Echeveste M.J."/>
            <person name="Arshad A."/>
            <person name="Kurth J."/>
            <person name="Ouboter H."/>
            <person name="Jetten M.S.M."/>
            <person name="Welte C.U."/>
        </authorList>
    </citation>
    <scope>NUCLEOTIDE SEQUENCE</scope>
    <source>
        <strain evidence="2">MAG_39</strain>
    </source>
</reference>
<gene>
    <name evidence="2" type="ORF">K8I29_16565</name>
</gene>
<feature type="chain" id="PRO_5037959375" evidence="1">
    <location>
        <begin position="27"/>
        <end position="313"/>
    </location>
</feature>
<dbReference type="Proteomes" id="UP000705867">
    <property type="component" value="Unassembled WGS sequence"/>
</dbReference>
<name>A0A953SCV4_9BACT</name>